<proteinExistence type="predicted"/>
<evidence type="ECO:0000313" key="5">
    <source>
        <dbReference type="EMBL" id="QIZ71796.1"/>
    </source>
</evidence>
<evidence type="ECO:0000256" key="3">
    <source>
        <dbReference type="SAM" id="MobiDB-lite"/>
    </source>
</evidence>
<accession>A0A6H1U028</accession>
<name>A0A6H1U028_9CYAN</name>
<keyword evidence="2" id="KW-1015">Disulfide bond</keyword>
<feature type="domain" description="LamG-like jellyroll fold" evidence="4">
    <location>
        <begin position="247"/>
        <end position="385"/>
    </location>
</feature>
<keyword evidence="1" id="KW-0732">Signal</keyword>
<evidence type="ECO:0000256" key="2">
    <source>
        <dbReference type="ARBA" id="ARBA00023157"/>
    </source>
</evidence>
<dbReference type="GO" id="GO:0006508">
    <property type="term" value="P:proteolysis"/>
    <property type="evidence" value="ECO:0007669"/>
    <property type="project" value="TreeGrafter"/>
</dbReference>
<sequence>MVFQSPPLGSEPKTIDLGATPPGIVYFNGSSDEIQRHHSQDFNPASFTVEIWVEFHGGLGYRALLTSVSGSAAEGRRGYLFCVSASGHWQFWLGGGQKNAPWVTLSGPTAPAKTWTHLVGSYDRASRTAVFYVNGAIAARLNDVDFQPNDRHPLHVGAGATHQAGANPCFFHGRIARVRIWKRALAETEVETLSRSRTPETPPTDSAASPSIPELDGERPPAVLQSVLAFDGIDDRLEIAYPFKNNTTFTLSLWVKPSQLDDGWRLLFGEAGDEPGDDTPHGPGLWIAPRERGLYYDSFRADGSDRHAGSLDRFFPTGDRWVQIAWVKDGSEYRFYRNGERFATEAAPENFYGHPQILYNIGGNDTFFRGAIAHLSIWTIALNPNQIRERVTRPPHGDEPGLCYYWPLDEGSGAIAHNRARRHNPATIYGATWGESDLAIAADDSDEKPLQTVLCFDGQDDYLEIDDPFDNPENFTISLWVKPVLDGSGYSYLMGKRWWASALKPELFIAKRIKSLLSYSSAVRPATPQAVILSNFFDGLEQRWVHITWVKDGKEYRYYRDGELVRTQVAPEKIYTEKTTYWFGKIGGGQPLEPPNIGYFEGQMSEIRIWSVARSEAEIRGDRERRLTGNEPGLAYYWPLNDGGGDRADDRANPPNDAKIIGASWQQSEGPFSEHLPRRIASPDAGGEIEDEIQAAVSLDGEDDAIAIDNPFQDDRQFTIALWLKPSAIDDETWHGILGDRRYGDRCQPGLSLCPYDGTVLYHARAAESQSDRSDLLCNFLETGDRWVHLTWVKDGSEYRFYRNGEPFASRRAPERVYIQGSVYYLGKVAISETLDTFFRGQLADVRFWSVPRTDAEIRADLHRRLRGNEPGLSYYWPLNEGRGTAIGDRGPQRSRGELCGATWQQLPIPIASAIAPAKALNQWVLRFDGRDDYLAVPDCPGLQVEAYTVELWLNADGKPEEAETGIVGKPGRNFNVWLHDNGAIAHRFHNGATTDAGIPDTPPGAIAWNQWHHVAITNDGTTAKTYIDGQLMAEGASHGPLIVDRTPLYIGRHLDGEPRGYFNGQMSDIRIWNRARTAVEIEAEMSSRLTGEEDGLIAYWPLDEGSGVLLRDRTACSAFAQAIGGTWEEVELPIV</sequence>
<dbReference type="EMBL" id="CP051167">
    <property type="protein sequence ID" value="QIZ71796.1"/>
    <property type="molecule type" value="Genomic_DNA"/>
</dbReference>
<gene>
    <name evidence="5" type="ORF">HCG48_15405</name>
</gene>
<evidence type="ECO:0000256" key="1">
    <source>
        <dbReference type="ARBA" id="ARBA00022729"/>
    </source>
</evidence>
<dbReference type="AlphaFoldDB" id="A0A6H1U028"/>
<dbReference type="Gene3D" id="2.60.120.200">
    <property type="match status" value="5"/>
</dbReference>
<dbReference type="GO" id="GO:0004222">
    <property type="term" value="F:metalloendopeptidase activity"/>
    <property type="evidence" value="ECO:0007669"/>
    <property type="project" value="TreeGrafter"/>
</dbReference>
<dbReference type="KEGG" id="oxy:HCG48_15405"/>
<dbReference type="InterPro" id="IPR043543">
    <property type="entry name" value="PAPPA/PAPPA2"/>
</dbReference>
<dbReference type="PANTHER" id="PTHR46130:SF3">
    <property type="entry name" value="CHROMOSOME UNDETERMINED SCAFFOLD_33, WHOLE GENOME SHOTGUN SEQUENCE"/>
    <property type="match status" value="1"/>
</dbReference>
<keyword evidence="6" id="KW-1185">Reference proteome</keyword>
<dbReference type="Pfam" id="PF13385">
    <property type="entry name" value="Laminin_G_3"/>
    <property type="match status" value="5"/>
</dbReference>
<evidence type="ECO:0000313" key="6">
    <source>
        <dbReference type="Proteomes" id="UP000500857"/>
    </source>
</evidence>
<evidence type="ECO:0000259" key="4">
    <source>
        <dbReference type="SMART" id="SM00560"/>
    </source>
</evidence>
<dbReference type="Proteomes" id="UP000500857">
    <property type="component" value="Chromosome"/>
</dbReference>
<feature type="domain" description="LamG-like jellyroll fold" evidence="4">
    <location>
        <begin position="946"/>
        <end position="1080"/>
    </location>
</feature>
<dbReference type="PANTHER" id="PTHR46130">
    <property type="entry name" value="LAMGL DOMAIN-CONTAINING PROTEIN"/>
    <property type="match status" value="1"/>
</dbReference>
<dbReference type="GO" id="GO:0007166">
    <property type="term" value="P:cell surface receptor signaling pathway"/>
    <property type="evidence" value="ECO:0007669"/>
    <property type="project" value="TreeGrafter"/>
</dbReference>
<feature type="region of interest" description="Disordered" evidence="3">
    <location>
        <begin position="191"/>
        <end position="218"/>
    </location>
</feature>
<dbReference type="SUPFAM" id="SSF49899">
    <property type="entry name" value="Concanavalin A-like lectins/glucanases"/>
    <property type="match status" value="5"/>
</dbReference>
<dbReference type="SMART" id="SM00560">
    <property type="entry name" value="LamGL"/>
    <property type="match status" value="4"/>
</dbReference>
<organism evidence="5 6">
    <name type="scientific">Oxynema aestuarii AP17</name>
    <dbReference type="NCBI Taxonomy" id="2064643"/>
    <lineage>
        <taxon>Bacteria</taxon>
        <taxon>Bacillati</taxon>
        <taxon>Cyanobacteriota</taxon>
        <taxon>Cyanophyceae</taxon>
        <taxon>Oscillatoriophycideae</taxon>
        <taxon>Oscillatoriales</taxon>
        <taxon>Oscillatoriaceae</taxon>
        <taxon>Oxynema</taxon>
        <taxon>Oxynema aestuarii</taxon>
    </lineage>
</organism>
<feature type="domain" description="LamG-like jellyroll fold" evidence="4">
    <location>
        <begin position="45"/>
        <end position="188"/>
    </location>
</feature>
<dbReference type="InterPro" id="IPR006558">
    <property type="entry name" value="LamG-like"/>
</dbReference>
<feature type="domain" description="LamG-like jellyroll fold" evidence="4">
    <location>
        <begin position="716"/>
        <end position="856"/>
    </location>
</feature>
<dbReference type="InterPro" id="IPR013320">
    <property type="entry name" value="ConA-like_dom_sf"/>
</dbReference>
<dbReference type="RefSeq" id="WP_168569948.1">
    <property type="nucleotide sequence ID" value="NZ_CP051167.1"/>
</dbReference>
<dbReference type="GO" id="GO:0005615">
    <property type="term" value="C:extracellular space"/>
    <property type="evidence" value="ECO:0007669"/>
    <property type="project" value="TreeGrafter"/>
</dbReference>
<reference evidence="5 6" key="1">
    <citation type="submission" date="2020-04" db="EMBL/GenBank/DDBJ databases">
        <authorList>
            <person name="Basu S."/>
            <person name="Maruthanayagam V."/>
            <person name="Chakraborty S."/>
            <person name="Pramanik A."/>
            <person name="Mukherjee J."/>
            <person name="Brink B."/>
        </authorList>
    </citation>
    <scope>NUCLEOTIDE SEQUENCE [LARGE SCALE GENOMIC DNA]</scope>
    <source>
        <strain evidence="5 6">AP17</strain>
    </source>
</reference>
<protein>
    <submittedName>
        <fullName evidence="5">LamG domain-containing protein</fullName>
    </submittedName>
</protein>